<comment type="cofactor">
    <cofactor evidence="1">
        <name>Zn(2+)</name>
        <dbReference type="ChEBI" id="CHEBI:29105"/>
    </cofactor>
</comment>
<accession>A0AAN8I640</accession>
<dbReference type="PANTHER" id="PTHR15910">
    <property type="entry name" value="ARCHAEMETZINCIN"/>
    <property type="match status" value="1"/>
</dbReference>
<comment type="caution">
    <text evidence="8">The sequence shown here is derived from an EMBL/GenBank/DDBJ whole genome shotgun (WGS) entry which is preliminary data.</text>
</comment>
<keyword evidence="4" id="KW-0378">Hydrolase</keyword>
<dbReference type="EMBL" id="JAKLMC020000010">
    <property type="protein sequence ID" value="KAK5953989.1"/>
    <property type="molecule type" value="Genomic_DNA"/>
</dbReference>
<dbReference type="InterPro" id="IPR012962">
    <property type="entry name" value="Pept_M54_archaemetzincn"/>
</dbReference>
<sequence>MPRSKQKSCSHTRLLTTPSPHAEEVGYKRFTAQQLFTAATGSRKRVSRGYEEYSGLFPAPLVLPGDELVHDPKCPPQSFKSWLNEPARNEITQRRKTVYVAAPPHLKEEMAGVMRDWTAPLGEALLTPKQGLVQQPAIDGVLSYLSAFFHGLPVKMLDDQLEWSAWSEDSKQKTGRKTDPSAGHSAPRSIGLSSQKLKTTTRIRVRHLERNDHFSGYRQQLSLDDILDHAIAILPEDAYCLILLVDHDLYEDDDDDFCCGRAYGGSRICVVSSAQYQPALDAWHSGDIMDGHFWPASHRADFVEVACAGYPRTASSKKRKMATHREGKQSDEKRRGNGRSASDAIMIDSSIVEDEANYGHLTPLEVAVAAQSTCLKQRGLSEVELGPLYLRRLSLTASHELLHCFGLDHCVYYACAMQSTASMVEDSRQPPYLCPVCENKLARAVSNIRMQEAHAKSSSNDWWQASGIVDWRKTRNQAILAFCEARGKDDLGFASLGAWTRRALEVGGEML</sequence>
<evidence type="ECO:0000313" key="9">
    <source>
        <dbReference type="Proteomes" id="UP001316803"/>
    </source>
</evidence>
<dbReference type="InterPro" id="IPR024079">
    <property type="entry name" value="MetalloPept_cat_dom_sf"/>
</dbReference>
<dbReference type="PANTHER" id="PTHR15910:SF1">
    <property type="entry name" value="ARCHAEMETZINCIN-2"/>
    <property type="match status" value="1"/>
</dbReference>
<dbReference type="Proteomes" id="UP001316803">
    <property type="component" value="Unassembled WGS sequence"/>
</dbReference>
<evidence type="ECO:0000256" key="7">
    <source>
        <dbReference type="SAM" id="MobiDB-lite"/>
    </source>
</evidence>
<dbReference type="GO" id="GO:0006508">
    <property type="term" value="P:proteolysis"/>
    <property type="evidence" value="ECO:0007669"/>
    <property type="project" value="UniProtKB-KW"/>
</dbReference>
<gene>
    <name evidence="8" type="ORF">OHC33_005261</name>
</gene>
<dbReference type="GO" id="GO:0046872">
    <property type="term" value="F:metal ion binding"/>
    <property type="evidence" value="ECO:0007669"/>
    <property type="project" value="UniProtKB-KW"/>
</dbReference>
<dbReference type="Gene3D" id="3.40.390.10">
    <property type="entry name" value="Collagenase (Catalytic Domain)"/>
    <property type="match status" value="1"/>
</dbReference>
<organism evidence="8 9">
    <name type="scientific">Knufia fluminis</name>
    <dbReference type="NCBI Taxonomy" id="191047"/>
    <lineage>
        <taxon>Eukaryota</taxon>
        <taxon>Fungi</taxon>
        <taxon>Dikarya</taxon>
        <taxon>Ascomycota</taxon>
        <taxon>Pezizomycotina</taxon>
        <taxon>Eurotiomycetes</taxon>
        <taxon>Chaetothyriomycetidae</taxon>
        <taxon>Chaetothyriales</taxon>
        <taxon>Trichomeriaceae</taxon>
        <taxon>Knufia</taxon>
    </lineage>
</organism>
<dbReference type="Pfam" id="PF07998">
    <property type="entry name" value="Peptidase_M54"/>
    <property type="match status" value="1"/>
</dbReference>
<evidence type="ECO:0000256" key="2">
    <source>
        <dbReference type="ARBA" id="ARBA00022670"/>
    </source>
</evidence>
<reference evidence="8 9" key="1">
    <citation type="submission" date="2022-12" db="EMBL/GenBank/DDBJ databases">
        <title>Genomic features and morphological characterization of a novel Knufia sp. strain isolated from spacecraft assembly facility.</title>
        <authorList>
            <person name="Teixeira M."/>
            <person name="Chander A.M."/>
            <person name="Stajich J.E."/>
            <person name="Venkateswaran K."/>
        </authorList>
    </citation>
    <scope>NUCLEOTIDE SEQUENCE [LARGE SCALE GENOMIC DNA]</scope>
    <source>
        <strain evidence="8 9">FJI-L2-BK-P2</strain>
    </source>
</reference>
<keyword evidence="9" id="KW-1185">Reference proteome</keyword>
<dbReference type="AlphaFoldDB" id="A0AAN8I640"/>
<evidence type="ECO:0000256" key="6">
    <source>
        <dbReference type="ARBA" id="ARBA00023049"/>
    </source>
</evidence>
<protein>
    <recommendedName>
        <fullName evidence="10">Archaemetzincin-2</fullName>
    </recommendedName>
</protein>
<feature type="compositionally biased region" description="Basic and acidic residues" evidence="7">
    <location>
        <begin position="323"/>
        <end position="335"/>
    </location>
</feature>
<evidence type="ECO:0000256" key="1">
    <source>
        <dbReference type="ARBA" id="ARBA00001947"/>
    </source>
</evidence>
<evidence type="ECO:0000256" key="5">
    <source>
        <dbReference type="ARBA" id="ARBA00022833"/>
    </source>
</evidence>
<evidence type="ECO:0000256" key="3">
    <source>
        <dbReference type="ARBA" id="ARBA00022723"/>
    </source>
</evidence>
<keyword evidence="3" id="KW-0479">Metal-binding</keyword>
<name>A0AAN8I640_9EURO</name>
<dbReference type="SUPFAM" id="SSF55486">
    <property type="entry name" value="Metalloproteases ('zincins'), catalytic domain"/>
    <property type="match status" value="1"/>
</dbReference>
<evidence type="ECO:0000256" key="4">
    <source>
        <dbReference type="ARBA" id="ARBA00022801"/>
    </source>
</evidence>
<evidence type="ECO:0000313" key="8">
    <source>
        <dbReference type="EMBL" id="KAK5953989.1"/>
    </source>
</evidence>
<keyword evidence="6" id="KW-0482">Metalloprotease</keyword>
<dbReference type="GO" id="GO:0008237">
    <property type="term" value="F:metallopeptidase activity"/>
    <property type="evidence" value="ECO:0007669"/>
    <property type="project" value="UniProtKB-KW"/>
</dbReference>
<keyword evidence="2" id="KW-0645">Protease</keyword>
<dbReference type="CDD" id="cd11375">
    <property type="entry name" value="Peptidase_M54"/>
    <property type="match status" value="1"/>
</dbReference>
<keyword evidence="5" id="KW-0862">Zinc</keyword>
<feature type="compositionally biased region" description="Basic and acidic residues" evidence="7">
    <location>
        <begin position="168"/>
        <end position="179"/>
    </location>
</feature>
<feature type="region of interest" description="Disordered" evidence="7">
    <location>
        <begin position="168"/>
        <end position="191"/>
    </location>
</feature>
<evidence type="ECO:0008006" key="10">
    <source>
        <dbReference type="Google" id="ProtNLM"/>
    </source>
</evidence>
<proteinExistence type="predicted"/>
<feature type="region of interest" description="Disordered" evidence="7">
    <location>
        <begin position="314"/>
        <end position="339"/>
    </location>
</feature>